<gene>
    <name evidence="2" type="ORF">ACFSGX_07320</name>
</gene>
<evidence type="ECO:0000313" key="2">
    <source>
        <dbReference type="EMBL" id="MFD1950573.1"/>
    </source>
</evidence>
<organism evidence="2 3">
    <name type="scientific">Sphingomonas arantia</name>
    <dbReference type="NCBI Taxonomy" id="1460676"/>
    <lineage>
        <taxon>Bacteria</taxon>
        <taxon>Pseudomonadati</taxon>
        <taxon>Pseudomonadota</taxon>
        <taxon>Alphaproteobacteria</taxon>
        <taxon>Sphingomonadales</taxon>
        <taxon>Sphingomonadaceae</taxon>
        <taxon>Sphingomonas</taxon>
    </lineage>
</organism>
<keyword evidence="1" id="KW-0472">Membrane</keyword>
<keyword evidence="3" id="KW-1185">Reference proteome</keyword>
<evidence type="ECO:0000313" key="3">
    <source>
        <dbReference type="Proteomes" id="UP001597400"/>
    </source>
</evidence>
<keyword evidence="1" id="KW-1133">Transmembrane helix</keyword>
<proteinExistence type="predicted"/>
<accession>A0ABW4TZ62</accession>
<protein>
    <submittedName>
        <fullName evidence="2">Uncharacterized protein</fullName>
    </submittedName>
</protein>
<sequence>MTDRQDKAEAARVRRRWVTMGEVLAVAAVAISGLTLWNSYTERQDVRVEKAGEVAKASVANRTLLLKATADRSAATLDMAPLNAEQSIQSQTIAFPSALGVAAVDTTGDARIEAGWFDDALVRARKSAGLQAETRGDERLPVLLTTRYLAEGVAMTDRAIYDIGYATDTAFLQGTDVRLRGLSLVERVKGDDGVKRVDALWARKAR</sequence>
<dbReference type="Proteomes" id="UP001597400">
    <property type="component" value="Unassembled WGS sequence"/>
</dbReference>
<keyword evidence="1" id="KW-0812">Transmembrane</keyword>
<feature type="transmembrane region" description="Helical" evidence="1">
    <location>
        <begin position="21"/>
        <end position="40"/>
    </location>
</feature>
<reference evidence="3" key="1">
    <citation type="journal article" date="2019" name="Int. J. Syst. Evol. Microbiol.">
        <title>The Global Catalogue of Microorganisms (GCM) 10K type strain sequencing project: providing services to taxonomists for standard genome sequencing and annotation.</title>
        <authorList>
            <consortium name="The Broad Institute Genomics Platform"/>
            <consortium name="The Broad Institute Genome Sequencing Center for Infectious Disease"/>
            <person name="Wu L."/>
            <person name="Ma J."/>
        </authorList>
    </citation>
    <scope>NUCLEOTIDE SEQUENCE [LARGE SCALE GENOMIC DNA]</scope>
    <source>
        <strain evidence="3">CGMCC 1.12702</strain>
    </source>
</reference>
<evidence type="ECO:0000256" key="1">
    <source>
        <dbReference type="SAM" id="Phobius"/>
    </source>
</evidence>
<name>A0ABW4TZ62_9SPHN</name>
<comment type="caution">
    <text evidence="2">The sequence shown here is derived from an EMBL/GenBank/DDBJ whole genome shotgun (WGS) entry which is preliminary data.</text>
</comment>
<dbReference type="EMBL" id="JBHUGS010000002">
    <property type="protein sequence ID" value="MFD1950573.1"/>
    <property type="molecule type" value="Genomic_DNA"/>
</dbReference>
<dbReference type="RefSeq" id="WP_380928731.1">
    <property type="nucleotide sequence ID" value="NZ_JBHUGS010000002.1"/>
</dbReference>